<sequence length="38" mass="3961">MATQPSQHRQSILVAHLTSAGGGDENCCTQSGPLPRVL</sequence>
<reference evidence="3" key="1">
    <citation type="submission" date="2014-06" db="EMBL/GenBank/DDBJ databases">
        <authorList>
            <person name="Berkman P.J."/>
        </authorList>
    </citation>
    <scope>NUCLEOTIDE SEQUENCE [LARGE SCALE GENOMIC DNA]</scope>
</reference>
<protein>
    <submittedName>
        <fullName evidence="2">Uncharacterized protein</fullName>
    </submittedName>
</protein>
<evidence type="ECO:0000313" key="2">
    <source>
        <dbReference type="EMBL" id="CDW98388.1"/>
    </source>
</evidence>
<dbReference type="Proteomes" id="UP000242770">
    <property type="component" value="Unassembled WGS sequence"/>
</dbReference>
<gene>
    <name evidence="2" type="primary">SSCI53500.1</name>
</gene>
<organism evidence="2 3">
    <name type="scientific">Sporisorium scitamineum</name>
    <dbReference type="NCBI Taxonomy" id="49012"/>
    <lineage>
        <taxon>Eukaryota</taxon>
        <taxon>Fungi</taxon>
        <taxon>Dikarya</taxon>
        <taxon>Basidiomycota</taxon>
        <taxon>Ustilaginomycotina</taxon>
        <taxon>Ustilaginomycetes</taxon>
        <taxon>Ustilaginales</taxon>
        <taxon>Ustilaginaceae</taxon>
        <taxon>Sporisorium</taxon>
    </lineage>
</organism>
<name>A0A0F7SC83_9BASI</name>
<dbReference type="AlphaFoldDB" id="A0A0F7SC83"/>
<keyword evidence="3" id="KW-1185">Reference proteome</keyword>
<feature type="region of interest" description="Disordered" evidence="1">
    <location>
        <begin position="17"/>
        <end position="38"/>
    </location>
</feature>
<evidence type="ECO:0000256" key="1">
    <source>
        <dbReference type="SAM" id="MobiDB-lite"/>
    </source>
</evidence>
<dbReference type="EMBL" id="CCFA01003184">
    <property type="protein sequence ID" value="CDW98388.1"/>
    <property type="molecule type" value="Genomic_DNA"/>
</dbReference>
<accession>A0A0F7SC83</accession>
<evidence type="ECO:0000313" key="3">
    <source>
        <dbReference type="Proteomes" id="UP000242770"/>
    </source>
</evidence>
<proteinExistence type="predicted"/>